<dbReference type="EMBL" id="JAPWHE010000010">
    <property type="protein sequence ID" value="MCZ4330766.1"/>
    <property type="molecule type" value="Genomic_DNA"/>
</dbReference>
<organism evidence="2 3">
    <name type="scientific">Castellaniella denitrificans</name>
    <dbReference type="NCBI Taxonomy" id="56119"/>
    <lineage>
        <taxon>Bacteria</taxon>
        <taxon>Pseudomonadati</taxon>
        <taxon>Pseudomonadota</taxon>
        <taxon>Betaproteobacteria</taxon>
        <taxon>Burkholderiales</taxon>
        <taxon>Alcaligenaceae</taxon>
        <taxon>Castellaniella</taxon>
    </lineage>
</organism>
<dbReference type="PANTHER" id="PTHR39184">
    <property type="match status" value="1"/>
</dbReference>
<evidence type="ECO:0000313" key="3">
    <source>
        <dbReference type="Proteomes" id="UP001068379"/>
    </source>
</evidence>
<dbReference type="InterPro" id="IPR027417">
    <property type="entry name" value="P-loop_NTPase"/>
</dbReference>
<proteinExistence type="predicted"/>
<dbReference type="InterPro" id="IPR035412">
    <property type="entry name" value="Terminase_L_N"/>
</dbReference>
<evidence type="ECO:0000313" key="2">
    <source>
        <dbReference type="EMBL" id="MCZ4330766.1"/>
    </source>
</evidence>
<dbReference type="Proteomes" id="UP001068379">
    <property type="component" value="Unassembled WGS sequence"/>
</dbReference>
<sequence length="459" mass="51441">MSVITVPVARVFVPLLSNDFRYYGAHGGRGSGKSHFFAGRVVDLVADGERWVCVREVQNSIKDSVKTLIESKIQHRNIGGFDALEYETRGPDGGLIAYRGMQSYNAENIKSLEDFDGVWVEEAQTLSQHSLDLLRPTLRKKNAKLMFSWNPRYKTDAVDKFFRRNPPANAICVEANWHDNPWFDETSLRDDMEADYRNDPIKAEHIWGGGYGVSEGSILGRWVTKARKAGRIHDGVQYDPAGAGIVVSSDLGFRDTASWWFWQPVMGGFKLLAYLGDSGLDADDWIPLIRAKLVDLGAGDNLDCIWLPHDARAKTFQSKHTSVERFIKAFGHDHVRIVPISSKQDRISAARAIIDRCEFAESACQSDDPNKTGGIDGLEAWEFEFNQELQVFSKEPLHNWASHPSDAFSYGCQVMQEYTAPAKPEDAKYAVQATKGGRMRTGVTLDELWKTSARGSARI</sequence>
<dbReference type="PANTHER" id="PTHR39184:SF1">
    <property type="entry name" value="PBSX PHAGE TERMINASE LARGE SUBUNIT"/>
    <property type="match status" value="1"/>
</dbReference>
<dbReference type="Gene3D" id="3.40.50.300">
    <property type="entry name" value="P-loop containing nucleotide triphosphate hydrolases"/>
    <property type="match status" value="1"/>
</dbReference>
<accession>A0ABT4M641</accession>
<comment type="caution">
    <text evidence="2">The sequence shown here is derived from an EMBL/GenBank/DDBJ whole genome shotgun (WGS) entry which is preliminary data.</text>
</comment>
<gene>
    <name evidence="2" type="ORF">O4H32_12500</name>
</gene>
<feature type="domain" description="Phage terminase large subunit N-terminal" evidence="1">
    <location>
        <begin position="26"/>
        <end position="209"/>
    </location>
</feature>
<evidence type="ECO:0000259" key="1">
    <source>
        <dbReference type="Pfam" id="PF04466"/>
    </source>
</evidence>
<keyword evidence="3" id="KW-1185">Reference proteome</keyword>
<protein>
    <submittedName>
        <fullName evidence="2">Phage terminase large subunit</fullName>
    </submittedName>
</protein>
<dbReference type="InterPro" id="IPR052380">
    <property type="entry name" value="Viral_DNA_packaging_terminase"/>
</dbReference>
<name>A0ABT4M641_9BURK</name>
<dbReference type="Pfam" id="PF04466">
    <property type="entry name" value="Terminase_3"/>
    <property type="match status" value="1"/>
</dbReference>
<dbReference type="RefSeq" id="WP_269359647.1">
    <property type="nucleotide sequence ID" value="NZ_JAPWHE010000010.1"/>
</dbReference>
<reference evidence="2" key="1">
    <citation type="submission" date="2022-12" db="EMBL/GenBank/DDBJ databases">
        <title>Bacterial isolates from different developmental stages of Nematostella vectensis.</title>
        <authorList>
            <person name="Fraune S."/>
        </authorList>
    </citation>
    <scope>NUCLEOTIDE SEQUENCE</scope>
    <source>
        <strain evidence="2">G21619-S1</strain>
    </source>
</reference>